<feature type="domain" description="RNA polymerase sigma factor 70 region 4 type 2" evidence="6">
    <location>
        <begin position="122"/>
        <end position="173"/>
    </location>
</feature>
<feature type="domain" description="RNA polymerase sigma-70 region 2" evidence="5">
    <location>
        <begin position="19"/>
        <end position="78"/>
    </location>
</feature>
<evidence type="ECO:0000256" key="3">
    <source>
        <dbReference type="ARBA" id="ARBA00023082"/>
    </source>
</evidence>
<comment type="similarity">
    <text evidence="1">Belongs to the sigma-70 factor family. ECF subfamily.</text>
</comment>
<evidence type="ECO:0000256" key="4">
    <source>
        <dbReference type="ARBA" id="ARBA00023163"/>
    </source>
</evidence>
<dbReference type="Proteomes" id="UP000546162">
    <property type="component" value="Unassembled WGS sequence"/>
</dbReference>
<dbReference type="Gene3D" id="1.10.10.10">
    <property type="entry name" value="Winged helix-like DNA-binding domain superfamily/Winged helix DNA-binding domain"/>
    <property type="match status" value="1"/>
</dbReference>
<dbReference type="InterPro" id="IPR013249">
    <property type="entry name" value="RNA_pol_sigma70_r4_t2"/>
</dbReference>
<dbReference type="InterPro" id="IPR007627">
    <property type="entry name" value="RNA_pol_sigma70_r2"/>
</dbReference>
<dbReference type="PANTHER" id="PTHR47756">
    <property type="entry name" value="BLL6612 PROTEIN-RELATED"/>
    <property type="match status" value="1"/>
</dbReference>
<sequence length="430" mass="46563">MTEDVVAAVADAHRRDWGRVLATTAQLTRDLDLAEECTQDAYAQALQVWAASGVPSRPGAWLTQVARNRARDVLRRESHFRRTMPLLVAEESTPGPADGLFAGQSVPGSAESVVADDRLRLIFTCCHPALAREAQVALTLRLVCGLSTGEVARAFLVPEPTMAARITRAKKKIATARIPYRVPAPDQLGERVGAVLQVVHLIYTTGHTAPAGPELVRRDLSGCAVDLARLLRLLMPSDAEVAALLALLLLNDARAAARVGPDGRLRLLADQDRSLWDAALIAEGTAVLTDALRRRPPTRYAVEAAIAAVHAEAPTWADTDWAEIVALYTVLQERWPHSPVVRLNRAAAIGMRDGPQAGLDALTPLLGEPALATYGYLSATRADFLRRLGRWADAATAYAEALTLTGNEVERAFLTDRLAEVRSEEMRRNG</sequence>
<dbReference type="GO" id="GO:0016987">
    <property type="term" value="F:sigma factor activity"/>
    <property type="evidence" value="ECO:0007669"/>
    <property type="project" value="UniProtKB-KW"/>
</dbReference>
<dbReference type="Pfam" id="PF04542">
    <property type="entry name" value="Sigma70_r2"/>
    <property type="match status" value="1"/>
</dbReference>
<dbReference type="SUPFAM" id="SSF88659">
    <property type="entry name" value="Sigma3 and sigma4 domains of RNA polymerase sigma factors"/>
    <property type="match status" value="1"/>
</dbReference>
<dbReference type="InterPro" id="IPR013324">
    <property type="entry name" value="RNA_pol_sigma_r3/r4-like"/>
</dbReference>
<evidence type="ECO:0000256" key="1">
    <source>
        <dbReference type="ARBA" id="ARBA00010641"/>
    </source>
</evidence>
<dbReference type="GO" id="GO:0006352">
    <property type="term" value="P:DNA-templated transcription initiation"/>
    <property type="evidence" value="ECO:0007669"/>
    <property type="project" value="InterPro"/>
</dbReference>
<dbReference type="InterPro" id="IPR036388">
    <property type="entry name" value="WH-like_DNA-bd_sf"/>
</dbReference>
<keyword evidence="9" id="KW-1185">Reference proteome</keyword>
<keyword evidence="3" id="KW-0731">Sigma factor</keyword>
<evidence type="ECO:0000313" key="8">
    <source>
        <dbReference type="EMBL" id="MBB4741796.1"/>
    </source>
</evidence>
<evidence type="ECO:0000259" key="5">
    <source>
        <dbReference type="Pfam" id="PF04542"/>
    </source>
</evidence>
<evidence type="ECO:0000259" key="7">
    <source>
        <dbReference type="Pfam" id="PF20239"/>
    </source>
</evidence>
<dbReference type="GO" id="GO:0003677">
    <property type="term" value="F:DNA binding"/>
    <property type="evidence" value="ECO:0007669"/>
    <property type="project" value="InterPro"/>
</dbReference>
<keyword evidence="4" id="KW-0804">Transcription</keyword>
<dbReference type="PANTHER" id="PTHR47756:SF2">
    <property type="entry name" value="BLL6612 PROTEIN"/>
    <property type="match status" value="1"/>
</dbReference>
<evidence type="ECO:0000256" key="2">
    <source>
        <dbReference type="ARBA" id="ARBA00023015"/>
    </source>
</evidence>
<dbReference type="EMBL" id="JACHNB010000001">
    <property type="protein sequence ID" value="MBB4741796.1"/>
    <property type="molecule type" value="Genomic_DNA"/>
</dbReference>
<protein>
    <submittedName>
        <fullName evidence="8">RNA polymerase sigma-70 factor (ECF subfamily)</fullName>
    </submittedName>
</protein>
<name>A0A7W7M9F5_9ACTN</name>
<keyword evidence="2" id="KW-0805">Transcription regulation</keyword>
<comment type="caution">
    <text evidence="8">The sequence shown here is derived from an EMBL/GenBank/DDBJ whole genome shotgun (WGS) entry which is preliminary data.</text>
</comment>
<evidence type="ECO:0000259" key="6">
    <source>
        <dbReference type="Pfam" id="PF08281"/>
    </source>
</evidence>
<dbReference type="AlphaFoldDB" id="A0A7W7M9F5"/>
<dbReference type="Pfam" id="PF20239">
    <property type="entry name" value="DUF6596"/>
    <property type="match status" value="1"/>
</dbReference>
<proteinExistence type="inferred from homology"/>
<organism evidence="8 9">
    <name type="scientific">Actinoplanes octamycinicus</name>
    <dbReference type="NCBI Taxonomy" id="135948"/>
    <lineage>
        <taxon>Bacteria</taxon>
        <taxon>Bacillati</taxon>
        <taxon>Actinomycetota</taxon>
        <taxon>Actinomycetes</taxon>
        <taxon>Micromonosporales</taxon>
        <taxon>Micromonosporaceae</taxon>
        <taxon>Actinoplanes</taxon>
    </lineage>
</organism>
<dbReference type="InterPro" id="IPR013325">
    <property type="entry name" value="RNA_pol_sigma_r2"/>
</dbReference>
<dbReference type="RefSeq" id="WP_185042238.1">
    <property type="nucleotide sequence ID" value="NZ_BAABFG010000005.1"/>
</dbReference>
<dbReference type="SUPFAM" id="SSF88946">
    <property type="entry name" value="Sigma2 domain of RNA polymerase sigma factors"/>
    <property type="match status" value="1"/>
</dbReference>
<gene>
    <name evidence="8" type="ORF">BJY16_005255</name>
</gene>
<evidence type="ECO:0000313" key="9">
    <source>
        <dbReference type="Proteomes" id="UP000546162"/>
    </source>
</evidence>
<feature type="domain" description="DUF6596" evidence="7">
    <location>
        <begin position="191"/>
        <end position="291"/>
    </location>
</feature>
<dbReference type="InterPro" id="IPR046531">
    <property type="entry name" value="DUF6596"/>
</dbReference>
<accession>A0A7W7M9F5</accession>
<dbReference type="Gene3D" id="1.10.1740.10">
    <property type="match status" value="1"/>
</dbReference>
<reference evidence="8 9" key="1">
    <citation type="submission" date="2020-08" db="EMBL/GenBank/DDBJ databases">
        <title>Sequencing the genomes of 1000 actinobacteria strains.</title>
        <authorList>
            <person name="Klenk H.-P."/>
        </authorList>
    </citation>
    <scope>NUCLEOTIDE SEQUENCE [LARGE SCALE GENOMIC DNA]</scope>
    <source>
        <strain evidence="8 9">DSM 45809</strain>
    </source>
</reference>
<dbReference type="Pfam" id="PF08281">
    <property type="entry name" value="Sigma70_r4_2"/>
    <property type="match status" value="1"/>
</dbReference>